<evidence type="ECO:0000313" key="1">
    <source>
        <dbReference type="EMBL" id="PWB00299.1"/>
    </source>
</evidence>
<proteinExistence type="predicted"/>
<sequence length="342" mass="37858">MAIDTKSLTQIITEFRKLQAKDSITPESLGYILQRIADLLATAGTSETQAILGNWYNTLSKTDHTAVCKLQQGPADRNFVRLSNTFIDLLTGQQMTNENATIINMATTERAGAMKAQQVVDLNNARHAIADIEKLLDIIQAKLGMTEGSKGLYNTAQISCVVQNGQLHVLGAQQLIADGYVPYIFRPVRKRNPFKDKDATAEQLAAKKYCSVKKGWGVFGSLYAVKLNGTQVMFSTGPHNLLCTEKQPGYSGSPEYFVSHSVNKEGNRTFGWGRTSVHLLDRNLAKKTSRKKERMIRLRFGIGFAKPIYPGRAAITPANLASSLAEFYLIYNPATEKWTFGK</sequence>
<comment type="caution">
    <text evidence="1">The sequence shown here is derived from an EMBL/GenBank/DDBJ whole genome shotgun (WGS) entry which is preliminary data.</text>
</comment>
<dbReference type="RefSeq" id="WP_107033391.1">
    <property type="nucleotide sequence ID" value="NZ_CAPEJN010000067.1"/>
</dbReference>
<dbReference type="AlphaFoldDB" id="A0A2V1IIP4"/>
<dbReference type="EMBL" id="PUEC01000047">
    <property type="protein sequence ID" value="PWB00299.1"/>
    <property type="molecule type" value="Genomic_DNA"/>
</dbReference>
<accession>A0A2V1IIP4</accession>
<dbReference type="GeneID" id="82527280"/>
<organism evidence="1 2">
    <name type="scientific">Duncaniella muris</name>
    <dbReference type="NCBI Taxonomy" id="2094150"/>
    <lineage>
        <taxon>Bacteria</taxon>
        <taxon>Pseudomonadati</taxon>
        <taxon>Bacteroidota</taxon>
        <taxon>Bacteroidia</taxon>
        <taxon>Bacteroidales</taxon>
        <taxon>Muribaculaceae</taxon>
        <taxon>Duncaniella</taxon>
    </lineage>
</organism>
<protein>
    <submittedName>
        <fullName evidence="1">Uncharacterized protein</fullName>
    </submittedName>
</protein>
<gene>
    <name evidence="1" type="ORF">C5O23_13230</name>
</gene>
<dbReference type="Proteomes" id="UP000244905">
    <property type="component" value="Unassembled WGS sequence"/>
</dbReference>
<evidence type="ECO:0000313" key="2">
    <source>
        <dbReference type="Proteomes" id="UP000244905"/>
    </source>
</evidence>
<reference evidence="2" key="1">
    <citation type="submission" date="2018-02" db="EMBL/GenBank/DDBJ databases">
        <authorList>
            <person name="Clavel T."/>
            <person name="Strowig T."/>
        </authorList>
    </citation>
    <scope>NUCLEOTIDE SEQUENCE [LARGE SCALE GENOMIC DNA]</scope>
    <source>
        <strain evidence="2">DSM 103720</strain>
    </source>
</reference>
<keyword evidence="2" id="KW-1185">Reference proteome</keyword>
<name>A0A2V1IIP4_9BACT</name>